<evidence type="ECO:0000313" key="1">
    <source>
        <dbReference type="EMBL" id="MDT2514693.1"/>
    </source>
</evidence>
<dbReference type="AlphaFoldDB" id="A0ABD5F901"/>
<evidence type="ECO:0008006" key="3">
    <source>
        <dbReference type="Google" id="ProtNLM"/>
    </source>
</evidence>
<sequence>MKPVAIVNDQTGEFMYGLQGYNDTFNAKYEAVRIDEKRQYGEVGEYSLVAVYHGGFTHFVSTEKYSLIFAEDTK</sequence>
<reference evidence="1 2" key="1">
    <citation type="submission" date="2023-03" db="EMBL/GenBank/DDBJ databases">
        <authorList>
            <person name="Shen W."/>
            <person name="Cai J."/>
        </authorList>
    </citation>
    <scope>NUCLEOTIDE SEQUENCE [LARGE SCALE GENOMIC DNA]</scope>
    <source>
        <strain evidence="1 2">Y2</strain>
    </source>
</reference>
<name>A0ABD5F901_ENTAV</name>
<gene>
    <name evidence="1" type="ORF">P7D79_10755</name>
</gene>
<protein>
    <recommendedName>
        <fullName evidence="3">Phage protein</fullName>
    </recommendedName>
</protein>
<organism evidence="1 2">
    <name type="scientific">Enterococcus avium</name>
    <name type="common">Streptococcus avium</name>
    <dbReference type="NCBI Taxonomy" id="33945"/>
    <lineage>
        <taxon>Bacteria</taxon>
        <taxon>Bacillati</taxon>
        <taxon>Bacillota</taxon>
        <taxon>Bacilli</taxon>
        <taxon>Lactobacillales</taxon>
        <taxon>Enterococcaceae</taxon>
        <taxon>Enterococcus</taxon>
    </lineage>
</organism>
<comment type="caution">
    <text evidence="1">The sequence shown here is derived from an EMBL/GenBank/DDBJ whole genome shotgun (WGS) entry which is preliminary data.</text>
</comment>
<dbReference type="EMBL" id="JARPWY010000025">
    <property type="protein sequence ID" value="MDT2514693.1"/>
    <property type="molecule type" value="Genomic_DNA"/>
</dbReference>
<dbReference type="Proteomes" id="UP001264335">
    <property type="component" value="Unassembled WGS sequence"/>
</dbReference>
<accession>A0ABD5F901</accession>
<dbReference type="RefSeq" id="WP_311931969.1">
    <property type="nucleotide sequence ID" value="NZ_JARPWY010000025.1"/>
</dbReference>
<evidence type="ECO:0000313" key="2">
    <source>
        <dbReference type="Proteomes" id="UP001264335"/>
    </source>
</evidence>
<proteinExistence type="predicted"/>